<feature type="transmembrane region" description="Helical" evidence="1">
    <location>
        <begin position="12"/>
        <end position="35"/>
    </location>
</feature>
<dbReference type="Proteomes" id="UP001165083">
    <property type="component" value="Unassembled WGS sequence"/>
</dbReference>
<evidence type="ECO:0000313" key="2">
    <source>
        <dbReference type="EMBL" id="GMF47812.1"/>
    </source>
</evidence>
<evidence type="ECO:0000256" key="1">
    <source>
        <dbReference type="SAM" id="Phobius"/>
    </source>
</evidence>
<organism evidence="2 3">
    <name type="scientific">Phytophthora lilii</name>
    <dbReference type="NCBI Taxonomy" id="2077276"/>
    <lineage>
        <taxon>Eukaryota</taxon>
        <taxon>Sar</taxon>
        <taxon>Stramenopiles</taxon>
        <taxon>Oomycota</taxon>
        <taxon>Peronosporomycetes</taxon>
        <taxon>Peronosporales</taxon>
        <taxon>Peronosporaceae</taxon>
        <taxon>Phytophthora</taxon>
    </lineage>
</organism>
<dbReference type="EMBL" id="BSXW01004038">
    <property type="protein sequence ID" value="GMF47812.1"/>
    <property type="molecule type" value="Genomic_DNA"/>
</dbReference>
<protein>
    <submittedName>
        <fullName evidence="2">Unnamed protein product</fullName>
    </submittedName>
</protein>
<dbReference type="OrthoDB" id="18585at2759"/>
<dbReference type="AlphaFoldDB" id="A0A9W6XY89"/>
<gene>
    <name evidence="2" type="ORF">Plil01_001708700</name>
</gene>
<reference evidence="2" key="1">
    <citation type="submission" date="2023-04" db="EMBL/GenBank/DDBJ databases">
        <title>Phytophthora lilii NBRC 32176.</title>
        <authorList>
            <person name="Ichikawa N."/>
            <person name="Sato H."/>
            <person name="Tonouchi N."/>
        </authorList>
    </citation>
    <scope>NUCLEOTIDE SEQUENCE</scope>
    <source>
        <strain evidence="2">NBRC 32176</strain>
    </source>
</reference>
<keyword evidence="1" id="KW-1133">Transmembrane helix</keyword>
<evidence type="ECO:0000313" key="3">
    <source>
        <dbReference type="Proteomes" id="UP001165083"/>
    </source>
</evidence>
<comment type="caution">
    <text evidence="2">The sequence shown here is derived from an EMBL/GenBank/DDBJ whole genome shotgun (WGS) entry which is preliminary data.</text>
</comment>
<name>A0A9W6XY89_9STRA</name>
<keyword evidence="3" id="KW-1185">Reference proteome</keyword>
<accession>A0A9W6XY89</accession>
<proteinExistence type="predicted"/>
<sequence length="100" mass="11522">MLMQMSYDAMVLEVLTSMGYAMLEVVSFLSVYYFIKKKYSISALYQLAFLLESYTMTLQGKLIGCFITILNSSTLHQGIDITFKFDWDALLKTPDPYKND</sequence>
<keyword evidence="1" id="KW-0472">Membrane</keyword>
<keyword evidence="1" id="KW-0812">Transmembrane</keyword>